<organism evidence="4">
    <name type="scientific">Amphimedon queenslandica</name>
    <name type="common">Sponge</name>
    <dbReference type="NCBI Taxonomy" id="400682"/>
    <lineage>
        <taxon>Eukaryota</taxon>
        <taxon>Metazoa</taxon>
        <taxon>Porifera</taxon>
        <taxon>Demospongiae</taxon>
        <taxon>Heteroscleromorpha</taxon>
        <taxon>Haplosclerida</taxon>
        <taxon>Niphatidae</taxon>
        <taxon>Amphimedon</taxon>
    </lineage>
</organism>
<evidence type="ECO:0000313" key="4">
    <source>
        <dbReference type="EnsemblMetazoa" id="Aqu2.1.10058_001"/>
    </source>
</evidence>
<dbReference type="OrthoDB" id="9909562at2759"/>
<evidence type="ECO:0000256" key="2">
    <source>
        <dbReference type="ARBA" id="ARBA00022771"/>
    </source>
</evidence>
<accession>A0A1X7T6B3</accession>
<proteinExistence type="predicted"/>
<dbReference type="InterPro" id="IPR011011">
    <property type="entry name" value="Znf_FYVE_PHD"/>
</dbReference>
<sequence length="314" mass="36172">MGSFSPKLFIFPPPQNFKLPPCVLLSEDGKDTQSQGGRTDKAEAQLHVYGQLECERSNRNFVQIEADESDHWWQKSLNLKFSDLNCIVQGFMLQDTIINAAQSILKKQFPFKGGFQSTLNGQRQRKLFDTLPFDSHSIQILHTGNYHWICVEIAQKEVKVMDSLGESLDLNDHTLIQIASLVKSEMTSIIIQQVSTQQQLGVRDCGLFAIAYSLEICLGSRTLHQRFDQNRMRHHLIECLENHHFTPFPKTTAHVSFSHKKTIKVDVYCICRLPDIYDEEMIQCDSYCEWYHKKCIEVHDIGDEWACLNCDSKV</sequence>
<dbReference type="AlphaFoldDB" id="A0A1X7T6B3"/>
<dbReference type="Gene3D" id="3.40.395.10">
    <property type="entry name" value="Adenoviral Proteinase, Chain A"/>
    <property type="match status" value="1"/>
</dbReference>
<dbReference type="InterPro" id="IPR038765">
    <property type="entry name" value="Papain-like_cys_pep_sf"/>
</dbReference>
<dbReference type="PANTHER" id="PTHR34718:SF2">
    <property type="entry name" value="PHD-TYPE DOMAIN-CONTAINING PROTEIN"/>
    <property type="match status" value="1"/>
</dbReference>
<reference evidence="4" key="1">
    <citation type="submission" date="2017-05" db="UniProtKB">
        <authorList>
            <consortium name="EnsemblMetazoa"/>
        </authorList>
    </citation>
    <scope>IDENTIFICATION</scope>
</reference>
<dbReference type="SUPFAM" id="SSF57903">
    <property type="entry name" value="FYVE/PHD zinc finger"/>
    <property type="match status" value="1"/>
</dbReference>
<dbReference type="SUPFAM" id="SSF54001">
    <property type="entry name" value="Cysteine proteinases"/>
    <property type="match status" value="1"/>
</dbReference>
<dbReference type="InterPro" id="IPR013083">
    <property type="entry name" value="Znf_RING/FYVE/PHD"/>
</dbReference>
<name>A0A1X7T6B3_AMPQE</name>
<dbReference type="InterPro" id="IPR019786">
    <property type="entry name" value="Zinc_finger_PHD-type_CS"/>
</dbReference>
<dbReference type="eggNOG" id="ENOG502T204">
    <property type="taxonomic scope" value="Eukaryota"/>
</dbReference>
<dbReference type="EnsemblMetazoa" id="Aqu2.1.10058_001">
    <property type="protein sequence ID" value="Aqu2.1.10058_001"/>
    <property type="gene ID" value="Aqu2.1.10058"/>
</dbReference>
<dbReference type="Gene3D" id="3.30.40.10">
    <property type="entry name" value="Zinc/RING finger domain, C3HC4 (zinc finger)"/>
    <property type="match status" value="1"/>
</dbReference>
<dbReference type="GO" id="GO:0008270">
    <property type="term" value="F:zinc ion binding"/>
    <property type="evidence" value="ECO:0007669"/>
    <property type="project" value="UniProtKB-KW"/>
</dbReference>
<evidence type="ECO:0000256" key="1">
    <source>
        <dbReference type="ARBA" id="ARBA00022723"/>
    </source>
</evidence>
<keyword evidence="2" id="KW-0863">Zinc-finger</keyword>
<protein>
    <recommendedName>
        <fullName evidence="5">Ubiquitin-like protease family profile domain-containing protein</fullName>
    </recommendedName>
</protein>
<dbReference type="PANTHER" id="PTHR34718">
    <property type="entry name" value="PHD-TYPE DOMAIN-CONTAINING PROTEIN"/>
    <property type="match status" value="1"/>
</dbReference>
<evidence type="ECO:0000256" key="3">
    <source>
        <dbReference type="ARBA" id="ARBA00022833"/>
    </source>
</evidence>
<evidence type="ECO:0008006" key="5">
    <source>
        <dbReference type="Google" id="ProtNLM"/>
    </source>
</evidence>
<dbReference type="InParanoid" id="A0A1X7T6B3"/>
<dbReference type="PROSITE" id="PS01359">
    <property type="entry name" value="ZF_PHD_1"/>
    <property type="match status" value="1"/>
</dbReference>
<keyword evidence="1" id="KW-0479">Metal-binding</keyword>
<keyword evidence="3" id="KW-0862">Zinc</keyword>